<accession>A0AAD8IDG1</accession>
<organism evidence="1 2">
    <name type="scientific">Heracleum sosnowskyi</name>
    <dbReference type="NCBI Taxonomy" id="360622"/>
    <lineage>
        <taxon>Eukaryota</taxon>
        <taxon>Viridiplantae</taxon>
        <taxon>Streptophyta</taxon>
        <taxon>Embryophyta</taxon>
        <taxon>Tracheophyta</taxon>
        <taxon>Spermatophyta</taxon>
        <taxon>Magnoliopsida</taxon>
        <taxon>eudicotyledons</taxon>
        <taxon>Gunneridae</taxon>
        <taxon>Pentapetalae</taxon>
        <taxon>asterids</taxon>
        <taxon>campanulids</taxon>
        <taxon>Apiales</taxon>
        <taxon>Apiaceae</taxon>
        <taxon>Apioideae</taxon>
        <taxon>apioid superclade</taxon>
        <taxon>Tordylieae</taxon>
        <taxon>Tordyliinae</taxon>
        <taxon>Heracleum</taxon>
    </lineage>
</organism>
<sequence length="186" mass="21640">MENSRQYSFFDYEYHSNIFQTQNTNAGTSQTNEVRANFDVNFHQSQERQIEDIINEGVRRSNAIYNLSEADDIIQEVVDSPYIKVSNIMNQIRAIYKYQVTYKKAWLGKQKAIAEIYGDWTTSYSKLPKFLSALMHFNPGTSALIEAEADVTTFNTSVCKRVWWAFKPMADGWKYALSVMVRQQQI</sequence>
<dbReference type="Proteomes" id="UP001237642">
    <property type="component" value="Unassembled WGS sequence"/>
</dbReference>
<gene>
    <name evidence="1" type="ORF">POM88_021577</name>
</gene>
<reference evidence="1" key="1">
    <citation type="submission" date="2023-02" db="EMBL/GenBank/DDBJ databases">
        <title>Genome of toxic invasive species Heracleum sosnowskyi carries increased number of genes despite the absence of recent whole-genome duplications.</title>
        <authorList>
            <person name="Schelkunov M."/>
            <person name="Shtratnikova V."/>
            <person name="Makarenko M."/>
            <person name="Klepikova A."/>
            <person name="Omelchenko D."/>
            <person name="Novikova G."/>
            <person name="Obukhova E."/>
            <person name="Bogdanov V."/>
            <person name="Penin A."/>
            <person name="Logacheva M."/>
        </authorList>
    </citation>
    <scope>NUCLEOTIDE SEQUENCE</scope>
    <source>
        <strain evidence="1">Hsosn_3</strain>
        <tissue evidence="1">Leaf</tissue>
    </source>
</reference>
<dbReference type="PANTHER" id="PTHR31973">
    <property type="entry name" value="POLYPROTEIN, PUTATIVE-RELATED"/>
    <property type="match status" value="1"/>
</dbReference>
<dbReference type="AlphaFoldDB" id="A0AAD8IDG1"/>
<keyword evidence="2" id="KW-1185">Reference proteome</keyword>
<dbReference type="EMBL" id="JAUIZM010000005">
    <property type="protein sequence ID" value="KAK1383842.1"/>
    <property type="molecule type" value="Genomic_DNA"/>
</dbReference>
<proteinExistence type="predicted"/>
<evidence type="ECO:0000313" key="2">
    <source>
        <dbReference type="Proteomes" id="UP001237642"/>
    </source>
</evidence>
<evidence type="ECO:0000313" key="1">
    <source>
        <dbReference type="EMBL" id="KAK1383842.1"/>
    </source>
</evidence>
<protein>
    <submittedName>
        <fullName evidence="1">Uncharacterized protein</fullName>
    </submittedName>
</protein>
<reference evidence="1" key="2">
    <citation type="submission" date="2023-05" db="EMBL/GenBank/DDBJ databases">
        <authorList>
            <person name="Schelkunov M.I."/>
        </authorList>
    </citation>
    <scope>NUCLEOTIDE SEQUENCE</scope>
    <source>
        <strain evidence="1">Hsosn_3</strain>
        <tissue evidence="1">Leaf</tissue>
    </source>
</reference>
<comment type="caution">
    <text evidence="1">The sequence shown here is derived from an EMBL/GenBank/DDBJ whole genome shotgun (WGS) entry which is preliminary data.</text>
</comment>
<dbReference type="PANTHER" id="PTHR31973:SF195">
    <property type="entry name" value="MUDR FAMILY TRANSPOSASE"/>
    <property type="match status" value="1"/>
</dbReference>
<name>A0AAD8IDG1_9APIA</name>